<sequence>MYCQKIEECEETHRTEIEEGKIVRAFVRSQQTALSQQNNKSDGSNHRFESQI</sequence>
<evidence type="ECO:0000256" key="1">
    <source>
        <dbReference type="SAM" id="MobiDB-lite"/>
    </source>
</evidence>
<dbReference type="Proteomes" id="UP000263418">
    <property type="component" value="Chromosome 1"/>
</dbReference>
<name>A0AAN1PPI0_VIBVL</name>
<reference evidence="2 3" key="1">
    <citation type="submission" date="2017-01" db="EMBL/GenBank/DDBJ databases">
        <title>Complete Genome Sequence of Vibrio vulnificus FORC_053.</title>
        <authorList>
            <consortium name="Food-borne Pathogen Omics Research Center"/>
            <person name="Chung H.Y."/>
            <person name="Na E.J."/>
            <person name="Song J.S."/>
            <person name="Kim H."/>
            <person name="Lee J.-H."/>
            <person name="Ryu S."/>
            <person name="Choi S.H."/>
        </authorList>
    </citation>
    <scope>NUCLEOTIDE SEQUENCE [LARGE SCALE GENOMIC DNA]</scope>
    <source>
        <strain evidence="2 3">FORC_053</strain>
    </source>
</reference>
<gene>
    <name evidence="2" type="ORF">FORC53_1981</name>
</gene>
<accession>A0AAN1PPI0</accession>
<proteinExistence type="predicted"/>
<feature type="compositionally biased region" description="Polar residues" evidence="1">
    <location>
        <begin position="31"/>
        <end position="42"/>
    </location>
</feature>
<feature type="region of interest" description="Disordered" evidence="1">
    <location>
        <begin position="31"/>
        <end position="52"/>
    </location>
</feature>
<dbReference type="AlphaFoldDB" id="A0AAN1PPI0"/>
<protein>
    <submittedName>
        <fullName evidence="2">Uncharacterized protein</fullName>
    </submittedName>
</protein>
<dbReference type="EMBL" id="CP019290">
    <property type="protein sequence ID" value="AXX60320.1"/>
    <property type="molecule type" value="Genomic_DNA"/>
</dbReference>
<evidence type="ECO:0000313" key="3">
    <source>
        <dbReference type="Proteomes" id="UP000263418"/>
    </source>
</evidence>
<organism evidence="2 3">
    <name type="scientific">Vibrio vulnificus</name>
    <dbReference type="NCBI Taxonomy" id="672"/>
    <lineage>
        <taxon>Bacteria</taxon>
        <taxon>Pseudomonadati</taxon>
        <taxon>Pseudomonadota</taxon>
        <taxon>Gammaproteobacteria</taxon>
        <taxon>Vibrionales</taxon>
        <taxon>Vibrionaceae</taxon>
        <taxon>Vibrio</taxon>
    </lineage>
</organism>
<feature type="compositionally biased region" description="Basic and acidic residues" evidence="1">
    <location>
        <begin position="43"/>
        <end position="52"/>
    </location>
</feature>
<evidence type="ECO:0000313" key="2">
    <source>
        <dbReference type="EMBL" id="AXX60320.1"/>
    </source>
</evidence>